<evidence type="ECO:0000256" key="1">
    <source>
        <dbReference type="SAM" id="SignalP"/>
    </source>
</evidence>
<feature type="chain" id="PRO_5001802641" description="YARHG domain-containing protein" evidence="1">
    <location>
        <begin position="21"/>
        <end position="324"/>
    </location>
</feature>
<evidence type="ECO:0008006" key="6">
    <source>
        <dbReference type="Google" id="ProtNLM"/>
    </source>
</evidence>
<dbReference type="Proteomes" id="UP000198424">
    <property type="component" value="Unassembled WGS sequence"/>
</dbReference>
<evidence type="ECO:0000313" key="3">
    <source>
        <dbReference type="EMBL" id="OXA91346.1"/>
    </source>
</evidence>
<organism evidence="2 4">
    <name type="scientific">Flavobacterium hydatis</name>
    <name type="common">Cytophaga aquatilis</name>
    <dbReference type="NCBI Taxonomy" id="991"/>
    <lineage>
        <taxon>Bacteria</taxon>
        <taxon>Pseudomonadati</taxon>
        <taxon>Bacteroidota</taxon>
        <taxon>Flavobacteriia</taxon>
        <taxon>Flavobacteriales</taxon>
        <taxon>Flavobacteriaceae</taxon>
        <taxon>Flavobacterium</taxon>
    </lineage>
</organism>
<proteinExistence type="predicted"/>
<dbReference type="RefSeq" id="WP_035623209.1">
    <property type="nucleotide sequence ID" value="NZ_JBEWQG010000002.1"/>
</dbReference>
<sequence>MKRLKLLAIIFLLFGKNINAQNKIDDIFKLKIEQSLISRGDNFPNFKTRKDSLDIFLFALHKGFLPADFQKYTRFSDEKMSRLITLLESKNWLHKINNQYKPTVFITDAKDGELLYKYAKPISEKITKSIIKNLADIKLQFGKTEISKTQDFQKWSFLILSNVLLDSWQINDVEKGFLKQEDRPLRHGNYYYYRISENTNSKTESFGIYGNQSERIDGKDVCVYGNNRLHVQTNSFGNLVSKSDNILFEEIAKNYLPDLLKILESEREYSKKIYTKLGYDKEISFEEFFIWWYHFIYTQATDEMHKKGILTIPADGNFDFVIEE</sequence>
<comment type="caution">
    <text evidence="2">The sequence shown here is derived from an EMBL/GenBank/DDBJ whole genome shotgun (WGS) entry which is preliminary data.</text>
</comment>
<reference evidence="2 4" key="1">
    <citation type="submission" date="2014-07" db="EMBL/GenBank/DDBJ databases">
        <title>Genome of Flavobacterium hydatis DSM 2063.</title>
        <authorList>
            <person name="Pipes S.E."/>
            <person name="Stropko S.J."/>
            <person name="Newman J.D."/>
        </authorList>
    </citation>
    <scope>NUCLEOTIDE SEQUENCE [LARGE SCALE GENOMIC DNA]</scope>
    <source>
        <strain evidence="2 4">DSM 2063</strain>
    </source>
</reference>
<evidence type="ECO:0000313" key="4">
    <source>
        <dbReference type="Proteomes" id="UP000028712"/>
    </source>
</evidence>
<evidence type="ECO:0000313" key="5">
    <source>
        <dbReference type="Proteomes" id="UP000198424"/>
    </source>
</evidence>
<dbReference type="EMBL" id="MUGY01000025">
    <property type="protein sequence ID" value="OXA91346.1"/>
    <property type="molecule type" value="Genomic_DNA"/>
</dbReference>
<keyword evidence="5" id="KW-1185">Reference proteome</keyword>
<keyword evidence="1" id="KW-0732">Signal</keyword>
<dbReference type="AlphaFoldDB" id="A0A086AFD4"/>
<accession>A0A086AFD4</accession>
<dbReference type="EMBL" id="JPRM01000021">
    <property type="protein sequence ID" value="KFF15398.1"/>
    <property type="molecule type" value="Genomic_DNA"/>
</dbReference>
<name>A0A086AFD4_FLAHY</name>
<dbReference type="OrthoDB" id="1336061at2"/>
<reference evidence="3 5" key="2">
    <citation type="submission" date="2016-11" db="EMBL/GenBank/DDBJ databases">
        <title>Whole genomes of Flavobacteriaceae.</title>
        <authorList>
            <person name="Stine C."/>
            <person name="Li C."/>
            <person name="Tadesse D."/>
        </authorList>
    </citation>
    <scope>NUCLEOTIDE SEQUENCE [LARGE SCALE GENOMIC DNA]</scope>
    <source>
        <strain evidence="3 5">ATCC 29551</strain>
    </source>
</reference>
<gene>
    <name evidence="3" type="ORF">B0A62_16830</name>
    <name evidence="2" type="ORF">IW20_13965</name>
</gene>
<evidence type="ECO:0000313" key="2">
    <source>
        <dbReference type="EMBL" id="KFF15398.1"/>
    </source>
</evidence>
<dbReference type="Proteomes" id="UP000028712">
    <property type="component" value="Unassembled WGS sequence"/>
</dbReference>
<protein>
    <recommendedName>
        <fullName evidence="6">YARHG domain-containing protein</fullName>
    </recommendedName>
</protein>
<dbReference type="eggNOG" id="ENOG5032WMH">
    <property type="taxonomic scope" value="Bacteria"/>
</dbReference>
<feature type="signal peptide" evidence="1">
    <location>
        <begin position="1"/>
        <end position="20"/>
    </location>
</feature>